<dbReference type="Proteomes" id="UP000184423">
    <property type="component" value="Unassembled WGS sequence"/>
</dbReference>
<gene>
    <name evidence="2" type="ORF">SAMN02746091_00863</name>
</gene>
<dbReference type="RefSeq" id="WP_159431454.1">
    <property type="nucleotide sequence ID" value="NZ_FQVG01000011.1"/>
</dbReference>
<proteinExistence type="predicted"/>
<accession>A0A1M4VCM8</accession>
<sequence length="254" mass="30350">MNRFYYLFLSFVIYSFFGWTIEVLYHIYKNKRFINRGFLYGPVCPIYGFSAVIFIISLTPFKNNFVLTFLIGSIIASIIEYITGYLLEILFHSKWWDYSNEKFNIKGYVCLKFSIYWGIFAVIFMNLIHPKINKIILFISERYGEWIYNILFACILIDAVLTINSLFQLKSIYIELQEILTEIKNTLDKLSESVSSETKFKLENKIENLNFIKEKILNRLSFKQKLLLRAYPKIKSNKFENALQYIKEKYRINN</sequence>
<keyword evidence="1" id="KW-0812">Transmembrane</keyword>
<feature type="transmembrane region" description="Helical" evidence="1">
    <location>
        <begin position="108"/>
        <end position="126"/>
    </location>
</feature>
<evidence type="ECO:0000313" key="3">
    <source>
        <dbReference type="Proteomes" id="UP000184423"/>
    </source>
</evidence>
<feature type="transmembrane region" description="Helical" evidence="1">
    <location>
        <begin position="6"/>
        <end position="25"/>
    </location>
</feature>
<keyword evidence="1" id="KW-1133">Transmembrane helix</keyword>
<name>A0A1M4VCM8_9CLOT</name>
<dbReference type="AlphaFoldDB" id="A0A1M4VCM8"/>
<keyword evidence="3" id="KW-1185">Reference proteome</keyword>
<protein>
    <submittedName>
        <fullName evidence="2">Uncharacterized membrane protein</fullName>
    </submittedName>
</protein>
<feature type="transmembrane region" description="Helical" evidence="1">
    <location>
        <begin position="37"/>
        <end position="59"/>
    </location>
</feature>
<feature type="transmembrane region" description="Helical" evidence="1">
    <location>
        <begin position="146"/>
        <end position="167"/>
    </location>
</feature>
<keyword evidence="1" id="KW-0472">Membrane</keyword>
<dbReference type="Pfam" id="PF06541">
    <property type="entry name" value="ABC_trans_CmpB"/>
    <property type="match status" value="1"/>
</dbReference>
<evidence type="ECO:0000313" key="2">
    <source>
        <dbReference type="EMBL" id="SHE66580.1"/>
    </source>
</evidence>
<dbReference type="InterPro" id="IPR010540">
    <property type="entry name" value="CmpB_TMEM229"/>
</dbReference>
<reference evidence="3" key="1">
    <citation type="submission" date="2016-11" db="EMBL/GenBank/DDBJ databases">
        <authorList>
            <person name="Varghese N."/>
            <person name="Submissions S."/>
        </authorList>
    </citation>
    <scope>NUCLEOTIDE SEQUENCE [LARGE SCALE GENOMIC DNA]</scope>
    <source>
        <strain evidence="3">DSM 10124</strain>
    </source>
</reference>
<organism evidence="2 3">
    <name type="scientific">Caloramator proteoclasticus DSM 10124</name>
    <dbReference type="NCBI Taxonomy" id="1121262"/>
    <lineage>
        <taxon>Bacteria</taxon>
        <taxon>Bacillati</taxon>
        <taxon>Bacillota</taxon>
        <taxon>Clostridia</taxon>
        <taxon>Eubacteriales</taxon>
        <taxon>Clostridiaceae</taxon>
        <taxon>Caloramator</taxon>
    </lineage>
</organism>
<feature type="transmembrane region" description="Helical" evidence="1">
    <location>
        <begin position="65"/>
        <end position="87"/>
    </location>
</feature>
<evidence type="ECO:0000256" key="1">
    <source>
        <dbReference type="SAM" id="Phobius"/>
    </source>
</evidence>
<dbReference type="EMBL" id="FQVG01000011">
    <property type="protein sequence ID" value="SHE66580.1"/>
    <property type="molecule type" value="Genomic_DNA"/>
</dbReference>